<keyword evidence="13" id="KW-0753">Steroid metabolism</keyword>
<dbReference type="Pfam" id="PF00288">
    <property type="entry name" value="GHMP_kinases_N"/>
    <property type="match status" value="1"/>
</dbReference>
<dbReference type="PIRSF" id="PIRSF000676">
    <property type="entry name" value="Homoser_kin"/>
    <property type="match status" value="1"/>
</dbReference>
<feature type="domain" description="GHMP kinase N-terminal" evidence="15">
    <location>
        <begin position="80"/>
        <end position="164"/>
    </location>
</feature>
<dbReference type="SUPFAM" id="SSF55060">
    <property type="entry name" value="GHMP Kinase, C-terminal domain"/>
    <property type="match status" value="1"/>
</dbReference>
<evidence type="ECO:0000313" key="18">
    <source>
        <dbReference type="Proteomes" id="UP001590950"/>
    </source>
</evidence>
<keyword evidence="11" id="KW-0444">Lipid biosynthesis</keyword>
<keyword evidence="13" id="KW-0443">Lipid metabolism</keyword>
<evidence type="ECO:0000256" key="8">
    <source>
        <dbReference type="ARBA" id="ARBA00022741"/>
    </source>
</evidence>
<dbReference type="InterPro" id="IPR006203">
    <property type="entry name" value="GHMP_knse_ATP-bd_CS"/>
</dbReference>
<dbReference type="Gene3D" id="3.30.70.890">
    <property type="entry name" value="GHMP kinase, C-terminal domain"/>
    <property type="match status" value="1"/>
</dbReference>
<dbReference type="Gene3D" id="3.30.230.10">
    <property type="match status" value="1"/>
</dbReference>
<keyword evidence="5" id="KW-0028">Amino-acid biosynthesis</keyword>
<gene>
    <name evidence="17" type="ORF">N7G274_008666</name>
</gene>
<evidence type="ECO:0000256" key="11">
    <source>
        <dbReference type="ARBA" id="ARBA00023011"/>
    </source>
</evidence>
<dbReference type="SUPFAM" id="SSF54211">
    <property type="entry name" value="Ribosomal protein S5 domain 2-like"/>
    <property type="match status" value="1"/>
</dbReference>
<dbReference type="HAMAP" id="MF_00384">
    <property type="entry name" value="Homoser_kinase"/>
    <property type="match status" value="1"/>
</dbReference>
<keyword evidence="12" id="KW-1207">Sterol metabolism</keyword>
<keyword evidence="11" id="KW-0752">Steroid biosynthesis</keyword>
<keyword evidence="18" id="KW-1185">Reference proteome</keyword>
<dbReference type="InterPro" id="IPR014721">
    <property type="entry name" value="Ribsml_uS5_D2-typ_fold_subgr"/>
</dbReference>
<dbReference type="PANTHER" id="PTHR20861">
    <property type="entry name" value="HOMOSERINE/4-DIPHOSPHOCYTIDYL-2-C-METHYL-D-ERYTHRITOL KINASE"/>
    <property type="match status" value="1"/>
</dbReference>
<dbReference type="InterPro" id="IPR006204">
    <property type="entry name" value="GHMP_kinase_N_dom"/>
</dbReference>
<sequence>MLKIKVPSSSANLGPGFDVFGLALKSIHTTAAPEASNASSALLELQVTISSSQSSSSPLNCEITCAGLGAESLSRAPDGNLITRVALYVLRCHGQHAFPSHTKVHIINGIPLSRGLGSSGAAVVAGVFLGNEVGGFGLSKDRMLDYCLMVERHPDNVAAALYGGFVGSFLRTLDPKDTARKEIPLSEVLPEPAGGEDTGLRVQEPPVGIGSYHKFRWTPEIKALVVIPDFKVDTAKARGVLPLQYSREDAIFNNQRSSLLPVLLSESPPDAAKISEAMRDKMHQPYRQLLVPGLAEVLDNLRPSSHPGLLGICLSGAGPTILALATHNFEAIAQAVIAILQRAQDIQCQWQVLQPAEGGAMVERVG</sequence>
<keyword evidence="7" id="KW-0791">Threonine biosynthesis</keyword>
<dbReference type="PROSITE" id="PS00627">
    <property type="entry name" value="GHMP_KINASES_ATP"/>
    <property type="match status" value="1"/>
</dbReference>
<comment type="catalytic activity">
    <reaction evidence="14">
        <text>L-homoserine + ATP = O-phospho-L-homoserine + ADP + H(+)</text>
        <dbReference type="Rhea" id="RHEA:13985"/>
        <dbReference type="ChEBI" id="CHEBI:15378"/>
        <dbReference type="ChEBI" id="CHEBI:30616"/>
        <dbReference type="ChEBI" id="CHEBI:57476"/>
        <dbReference type="ChEBI" id="CHEBI:57590"/>
        <dbReference type="ChEBI" id="CHEBI:456216"/>
        <dbReference type="EC" id="2.7.1.39"/>
    </reaction>
    <physiologicalReaction direction="left-to-right" evidence="14">
        <dbReference type="Rhea" id="RHEA:13986"/>
    </physiologicalReaction>
</comment>
<evidence type="ECO:0000256" key="5">
    <source>
        <dbReference type="ARBA" id="ARBA00022605"/>
    </source>
</evidence>
<keyword evidence="8" id="KW-0547">Nucleotide-binding</keyword>
<dbReference type="PANTHER" id="PTHR20861:SF1">
    <property type="entry name" value="HOMOSERINE KINASE"/>
    <property type="match status" value="1"/>
</dbReference>
<dbReference type="Proteomes" id="UP001590950">
    <property type="component" value="Unassembled WGS sequence"/>
</dbReference>
<comment type="similarity">
    <text evidence="2">Belongs to the GHMP kinase family. Homoserine kinase subfamily.</text>
</comment>
<dbReference type="Pfam" id="PF08544">
    <property type="entry name" value="GHMP_kinases_C"/>
    <property type="match status" value="1"/>
</dbReference>
<evidence type="ECO:0000256" key="13">
    <source>
        <dbReference type="ARBA" id="ARBA00023221"/>
    </source>
</evidence>
<evidence type="ECO:0000313" key="17">
    <source>
        <dbReference type="EMBL" id="KAL2038618.1"/>
    </source>
</evidence>
<keyword evidence="6" id="KW-0808">Transferase</keyword>
<dbReference type="InterPro" id="IPR036554">
    <property type="entry name" value="GHMP_kinase_C_sf"/>
</dbReference>
<reference evidence="17 18" key="1">
    <citation type="submission" date="2024-09" db="EMBL/GenBank/DDBJ databases">
        <title>Rethinking Asexuality: The Enigmatic Case of Functional Sexual Genes in Lepraria (Stereocaulaceae).</title>
        <authorList>
            <person name="Doellman M."/>
            <person name="Sun Y."/>
            <person name="Barcenas-Pena A."/>
            <person name="Lumbsch H.T."/>
            <person name="Grewe F."/>
        </authorList>
    </citation>
    <scope>NUCLEOTIDE SEQUENCE [LARGE SCALE GENOMIC DNA]</scope>
    <source>
        <strain evidence="17 18">Mercado 3170</strain>
    </source>
</reference>
<dbReference type="InterPro" id="IPR000870">
    <property type="entry name" value="Homoserine_kinase"/>
</dbReference>
<dbReference type="PRINTS" id="PR00958">
    <property type="entry name" value="HOMSERKINASE"/>
</dbReference>
<evidence type="ECO:0000256" key="6">
    <source>
        <dbReference type="ARBA" id="ARBA00022679"/>
    </source>
</evidence>
<evidence type="ECO:0000256" key="3">
    <source>
        <dbReference type="ARBA" id="ARBA00012078"/>
    </source>
</evidence>
<name>A0ABR4A5J2_9LECA</name>
<dbReference type="NCBIfam" id="TIGR00191">
    <property type="entry name" value="thrB"/>
    <property type="match status" value="1"/>
</dbReference>
<evidence type="ECO:0000259" key="15">
    <source>
        <dbReference type="Pfam" id="PF00288"/>
    </source>
</evidence>
<evidence type="ECO:0000259" key="16">
    <source>
        <dbReference type="Pfam" id="PF08544"/>
    </source>
</evidence>
<dbReference type="InterPro" id="IPR020568">
    <property type="entry name" value="Ribosomal_Su5_D2-typ_SF"/>
</dbReference>
<evidence type="ECO:0000256" key="1">
    <source>
        <dbReference type="ARBA" id="ARBA00005015"/>
    </source>
</evidence>
<evidence type="ECO:0000256" key="9">
    <source>
        <dbReference type="ARBA" id="ARBA00022777"/>
    </source>
</evidence>
<dbReference type="EMBL" id="JBEFKJ010000031">
    <property type="protein sequence ID" value="KAL2038618.1"/>
    <property type="molecule type" value="Genomic_DNA"/>
</dbReference>
<keyword evidence="11" id="KW-0756">Sterol biosynthesis</keyword>
<evidence type="ECO:0000256" key="12">
    <source>
        <dbReference type="ARBA" id="ARBA00023166"/>
    </source>
</evidence>
<dbReference type="InterPro" id="IPR013750">
    <property type="entry name" value="GHMP_kinase_C_dom"/>
</dbReference>
<organism evidence="17 18">
    <name type="scientific">Stereocaulon virgatum</name>
    <dbReference type="NCBI Taxonomy" id="373712"/>
    <lineage>
        <taxon>Eukaryota</taxon>
        <taxon>Fungi</taxon>
        <taxon>Dikarya</taxon>
        <taxon>Ascomycota</taxon>
        <taxon>Pezizomycotina</taxon>
        <taxon>Lecanoromycetes</taxon>
        <taxon>OSLEUM clade</taxon>
        <taxon>Lecanoromycetidae</taxon>
        <taxon>Lecanorales</taxon>
        <taxon>Lecanorineae</taxon>
        <taxon>Stereocaulaceae</taxon>
        <taxon>Stereocaulon</taxon>
    </lineage>
</organism>
<evidence type="ECO:0000256" key="2">
    <source>
        <dbReference type="ARBA" id="ARBA00007370"/>
    </source>
</evidence>
<evidence type="ECO:0000256" key="14">
    <source>
        <dbReference type="ARBA" id="ARBA00049913"/>
    </source>
</evidence>
<evidence type="ECO:0000256" key="10">
    <source>
        <dbReference type="ARBA" id="ARBA00022840"/>
    </source>
</evidence>
<accession>A0ABR4A5J2</accession>
<proteinExistence type="inferred from homology"/>
<comment type="caution">
    <text evidence="17">The sequence shown here is derived from an EMBL/GenBank/DDBJ whole genome shotgun (WGS) entry which is preliminary data.</text>
</comment>
<keyword evidence="9" id="KW-0418">Kinase</keyword>
<evidence type="ECO:0000256" key="4">
    <source>
        <dbReference type="ARBA" id="ARBA00017858"/>
    </source>
</evidence>
<dbReference type="EC" id="2.7.1.39" evidence="3"/>
<comment type="pathway">
    <text evidence="1">Amino-acid biosynthesis; L-threonine biosynthesis; L-threonine from L-aspartate: step 4/5.</text>
</comment>
<feature type="domain" description="GHMP kinase C-terminal" evidence="16">
    <location>
        <begin position="270"/>
        <end position="335"/>
    </location>
</feature>
<keyword evidence="10" id="KW-0067">ATP-binding</keyword>
<evidence type="ECO:0000256" key="7">
    <source>
        <dbReference type="ARBA" id="ARBA00022697"/>
    </source>
</evidence>
<protein>
    <recommendedName>
        <fullName evidence="4">Homoserine kinase</fullName>
        <ecNumber evidence="3">2.7.1.39</ecNumber>
    </recommendedName>
</protein>